<dbReference type="GeneID" id="69036652"/>
<dbReference type="AlphaFoldDB" id="C0NKF6"/>
<gene>
    <name evidence="1" type="ORF">HCBG_03636</name>
</gene>
<accession>C0NKF6</accession>
<dbReference type="InParanoid" id="C0NKF6"/>
<evidence type="ECO:0000313" key="2">
    <source>
        <dbReference type="Proteomes" id="UP000001631"/>
    </source>
</evidence>
<evidence type="ECO:0000313" key="1">
    <source>
        <dbReference type="EMBL" id="EEH08347.1"/>
    </source>
</evidence>
<dbReference type="RefSeq" id="XP_045288828.1">
    <property type="nucleotide sequence ID" value="XM_045430685.1"/>
</dbReference>
<dbReference type="HOGENOM" id="CLU_2739437_0_0_1"/>
<reference evidence="1" key="1">
    <citation type="submission" date="2009-02" db="EMBL/GenBank/DDBJ databases">
        <title>The Genome Sequence of Ajellomyces capsulatus strain G186AR.</title>
        <authorList>
            <consortium name="The Broad Institute Genome Sequencing Platform"/>
            <person name="Champion M."/>
            <person name="Cuomo C."/>
            <person name="Ma L.-J."/>
            <person name="Henn M.R."/>
            <person name="Sil A."/>
            <person name="Goldman B."/>
            <person name="Young S.K."/>
            <person name="Kodira C.D."/>
            <person name="Zeng Q."/>
            <person name="Koehrsen M."/>
            <person name="Alvarado L."/>
            <person name="Berlin A."/>
            <person name="Borenstein D."/>
            <person name="Chen Z."/>
            <person name="Engels R."/>
            <person name="Freedman E."/>
            <person name="Gellesch M."/>
            <person name="Goldberg J."/>
            <person name="Griggs A."/>
            <person name="Gujja S."/>
            <person name="Heiman D."/>
            <person name="Hepburn T."/>
            <person name="Howarth C."/>
            <person name="Jen D."/>
            <person name="Larson L."/>
            <person name="Lewis B."/>
            <person name="Mehta T."/>
            <person name="Park D."/>
            <person name="Pearson M."/>
            <person name="Roberts A."/>
            <person name="Saif S."/>
            <person name="Shea T."/>
            <person name="Shenoy N."/>
            <person name="Sisk P."/>
            <person name="Stolte C."/>
            <person name="Sykes S."/>
            <person name="Walk T."/>
            <person name="White J."/>
            <person name="Yandava C."/>
            <person name="Klein B."/>
            <person name="McEwen J.G."/>
            <person name="Puccia R."/>
            <person name="Goldman G.H."/>
            <person name="Felipe M.S."/>
            <person name="Nino-Vega G."/>
            <person name="San-Blas G."/>
            <person name="Taylor J."/>
            <person name="Mendoza L."/>
            <person name="Galagan J."/>
            <person name="Nusbaum C."/>
            <person name="Birren B."/>
        </authorList>
    </citation>
    <scope>NUCLEOTIDE SEQUENCE</scope>
    <source>
        <strain evidence="1">G186AR</strain>
    </source>
</reference>
<proteinExistence type="predicted"/>
<sequence>MFRLPISHILVKSTPDYNAFIAKGVKPLHRLIWHRQVPPFWKQHTDQPENKTQLDDFMMEVKVLTTIPSVF</sequence>
<organism evidence="1 2">
    <name type="scientific">Ajellomyces capsulatus (strain G186AR / H82 / ATCC MYA-2454 / RMSCC 2432)</name>
    <name type="common">Darling's disease fungus</name>
    <name type="synonym">Histoplasma capsulatum</name>
    <dbReference type="NCBI Taxonomy" id="447093"/>
    <lineage>
        <taxon>Eukaryota</taxon>
        <taxon>Fungi</taxon>
        <taxon>Dikarya</taxon>
        <taxon>Ascomycota</taxon>
        <taxon>Pezizomycotina</taxon>
        <taxon>Eurotiomycetes</taxon>
        <taxon>Eurotiomycetidae</taxon>
        <taxon>Onygenales</taxon>
        <taxon>Ajellomycetaceae</taxon>
        <taxon>Histoplasma</taxon>
    </lineage>
</organism>
<dbReference type="Proteomes" id="UP000001631">
    <property type="component" value="Unassembled WGS sequence"/>
</dbReference>
<keyword evidence="2" id="KW-1185">Reference proteome</keyword>
<name>C0NKF6_AJECG</name>
<dbReference type="EMBL" id="GG663366">
    <property type="protein sequence ID" value="EEH08347.1"/>
    <property type="molecule type" value="Genomic_DNA"/>
</dbReference>
<protein>
    <submittedName>
        <fullName evidence="1">Uncharacterized protein</fullName>
    </submittedName>
</protein>